<dbReference type="RefSeq" id="WP_171674965.1">
    <property type="nucleotide sequence ID" value="NZ_BAAAGT010000001.1"/>
</dbReference>
<comment type="caution">
    <text evidence="4">The sequence shown here is derived from an EMBL/GenBank/DDBJ whole genome shotgun (WGS) entry which is preliminary data.</text>
</comment>
<sequence length="66" mass="7672">MNWQLWVVIGVLTAAFLVYLLTRMRHAQHVFDDITRIDRPPAPADELATRRAGRLQPEPGRRRKHG</sequence>
<dbReference type="AlphaFoldDB" id="A0A7Y4L1A5"/>
<dbReference type="EMBL" id="JABJRC010000004">
    <property type="protein sequence ID" value="NOL42488.1"/>
    <property type="molecule type" value="Genomic_DNA"/>
</dbReference>
<feature type="region of interest" description="Disordered" evidence="1">
    <location>
        <begin position="41"/>
        <end position="66"/>
    </location>
</feature>
<proteinExistence type="predicted"/>
<accession>A0A7Y4L1A5</accession>
<keyword evidence="5" id="KW-1185">Reference proteome</keyword>
<evidence type="ECO:0000313" key="4">
    <source>
        <dbReference type="EMBL" id="NOL42488.1"/>
    </source>
</evidence>
<reference evidence="3 6" key="2">
    <citation type="submission" date="2020-08" db="EMBL/GenBank/DDBJ databases">
        <title>Sequencing the genomes of 1000 actinobacteria strains.</title>
        <authorList>
            <person name="Klenk H.-P."/>
        </authorList>
    </citation>
    <scope>NUCLEOTIDE SEQUENCE [LARGE SCALE GENOMIC DNA]</scope>
    <source>
        <strain evidence="3 6">DSM 15626</strain>
    </source>
</reference>
<dbReference type="EMBL" id="JACHKF010000001">
    <property type="protein sequence ID" value="MBB6564789.1"/>
    <property type="molecule type" value="Genomic_DNA"/>
</dbReference>
<evidence type="ECO:0000256" key="1">
    <source>
        <dbReference type="SAM" id="MobiDB-lite"/>
    </source>
</evidence>
<evidence type="ECO:0000256" key="2">
    <source>
        <dbReference type="SAM" id="Phobius"/>
    </source>
</evidence>
<reference evidence="4 5" key="1">
    <citation type="submission" date="2020-05" db="EMBL/GenBank/DDBJ databases">
        <title>Genome sequence of Kribbella sandramycini ATCC 39419.</title>
        <authorList>
            <person name="Maclea K.S."/>
            <person name="Fair J.L."/>
        </authorList>
    </citation>
    <scope>NUCLEOTIDE SEQUENCE [LARGE SCALE GENOMIC DNA]</scope>
    <source>
        <strain evidence="4 5">ATCC 39419</strain>
    </source>
</reference>
<gene>
    <name evidence="3" type="ORF">HNR71_000426</name>
    <name evidence="4" type="ORF">HPO96_19770</name>
</gene>
<keyword evidence="2" id="KW-1133">Transmembrane helix</keyword>
<name>A0A7Y4L1A5_9ACTN</name>
<keyword evidence="2" id="KW-0812">Transmembrane</keyword>
<feature type="transmembrane region" description="Helical" evidence="2">
    <location>
        <begin position="6"/>
        <end position="22"/>
    </location>
</feature>
<dbReference type="Proteomes" id="UP000534306">
    <property type="component" value="Unassembled WGS sequence"/>
</dbReference>
<organism evidence="4 5">
    <name type="scientific">Kribbella sandramycini</name>
    <dbReference type="NCBI Taxonomy" id="60450"/>
    <lineage>
        <taxon>Bacteria</taxon>
        <taxon>Bacillati</taxon>
        <taxon>Actinomycetota</taxon>
        <taxon>Actinomycetes</taxon>
        <taxon>Propionibacteriales</taxon>
        <taxon>Kribbellaceae</taxon>
        <taxon>Kribbella</taxon>
    </lineage>
</organism>
<evidence type="ECO:0000313" key="6">
    <source>
        <dbReference type="Proteomes" id="UP000553957"/>
    </source>
</evidence>
<keyword evidence="2" id="KW-0472">Membrane</keyword>
<evidence type="ECO:0000313" key="5">
    <source>
        <dbReference type="Proteomes" id="UP000534306"/>
    </source>
</evidence>
<dbReference type="Proteomes" id="UP000553957">
    <property type="component" value="Unassembled WGS sequence"/>
</dbReference>
<protein>
    <submittedName>
        <fullName evidence="4">Uncharacterized protein</fullName>
    </submittedName>
</protein>
<evidence type="ECO:0000313" key="3">
    <source>
        <dbReference type="EMBL" id="MBB6564789.1"/>
    </source>
</evidence>